<keyword evidence="3" id="KW-0804">Transcription</keyword>
<dbReference type="GO" id="GO:0003714">
    <property type="term" value="F:transcription corepressor activity"/>
    <property type="evidence" value="ECO:0007669"/>
    <property type="project" value="TreeGrafter"/>
</dbReference>
<dbReference type="FunFam" id="1.10.10.60:FF:000374">
    <property type="entry name" value="Arginine-glutamic acid dipeptide repeat protein"/>
    <property type="match status" value="1"/>
</dbReference>
<feature type="region of interest" description="Disordered" evidence="5">
    <location>
        <begin position="750"/>
        <end position="778"/>
    </location>
</feature>
<dbReference type="FunCoup" id="A0A2R6PJV8">
    <property type="interactions" value="1679"/>
</dbReference>
<dbReference type="Pfam" id="PF25826">
    <property type="entry name" value="DUF7952"/>
    <property type="match status" value="1"/>
</dbReference>
<organism evidence="7 8">
    <name type="scientific">Actinidia chinensis var. chinensis</name>
    <name type="common">Chinese soft-hair kiwi</name>
    <dbReference type="NCBI Taxonomy" id="1590841"/>
    <lineage>
        <taxon>Eukaryota</taxon>
        <taxon>Viridiplantae</taxon>
        <taxon>Streptophyta</taxon>
        <taxon>Embryophyta</taxon>
        <taxon>Tracheophyta</taxon>
        <taxon>Spermatophyta</taxon>
        <taxon>Magnoliopsida</taxon>
        <taxon>eudicotyledons</taxon>
        <taxon>Gunneridae</taxon>
        <taxon>Pentapetalae</taxon>
        <taxon>asterids</taxon>
        <taxon>Ericales</taxon>
        <taxon>Actinidiaceae</taxon>
        <taxon>Actinidia</taxon>
    </lineage>
</organism>
<dbReference type="InterPro" id="IPR017884">
    <property type="entry name" value="SANT_dom"/>
</dbReference>
<dbReference type="OrthoDB" id="1634742at2759"/>
<comment type="subcellular location">
    <subcellularLocation>
        <location evidence="1">Nucleus</location>
    </subcellularLocation>
</comment>
<dbReference type="OMA" id="SYEHINT"/>
<feature type="region of interest" description="Disordered" evidence="5">
    <location>
        <begin position="794"/>
        <end position="829"/>
    </location>
</feature>
<protein>
    <recommendedName>
        <fullName evidence="6">SANT domain-containing protein</fullName>
    </recommendedName>
</protein>
<feature type="region of interest" description="Disordered" evidence="5">
    <location>
        <begin position="512"/>
        <end position="553"/>
    </location>
</feature>
<dbReference type="InParanoid" id="A0A2R6PJV8"/>
<keyword evidence="2" id="KW-0805">Transcription regulation</keyword>
<evidence type="ECO:0000259" key="6">
    <source>
        <dbReference type="PROSITE" id="PS51293"/>
    </source>
</evidence>
<reference evidence="8" key="2">
    <citation type="journal article" date="2018" name="BMC Genomics">
        <title>A manually annotated Actinidia chinensis var. chinensis (kiwifruit) genome highlights the challenges associated with draft genomes and gene prediction in plants.</title>
        <authorList>
            <person name="Pilkington S.M."/>
            <person name="Crowhurst R."/>
            <person name="Hilario E."/>
            <person name="Nardozza S."/>
            <person name="Fraser L."/>
            <person name="Peng Y."/>
            <person name="Gunaseelan K."/>
            <person name="Simpson R."/>
            <person name="Tahir J."/>
            <person name="Deroles S.C."/>
            <person name="Templeton K."/>
            <person name="Luo Z."/>
            <person name="Davy M."/>
            <person name="Cheng C."/>
            <person name="McNeilage M."/>
            <person name="Scaglione D."/>
            <person name="Liu Y."/>
            <person name="Zhang Q."/>
            <person name="Datson P."/>
            <person name="De Silva N."/>
            <person name="Gardiner S.E."/>
            <person name="Bassett H."/>
            <person name="Chagne D."/>
            <person name="McCallum J."/>
            <person name="Dzierzon H."/>
            <person name="Deng C."/>
            <person name="Wang Y.Y."/>
            <person name="Barron L."/>
            <person name="Manako K."/>
            <person name="Bowen J."/>
            <person name="Foster T.M."/>
            <person name="Erridge Z.A."/>
            <person name="Tiffin H."/>
            <person name="Waite C.N."/>
            <person name="Davies K.M."/>
            <person name="Grierson E.P."/>
            <person name="Laing W.A."/>
            <person name="Kirk R."/>
            <person name="Chen X."/>
            <person name="Wood M."/>
            <person name="Montefiori M."/>
            <person name="Brummell D.A."/>
            <person name="Schwinn K.E."/>
            <person name="Catanach A."/>
            <person name="Fullerton C."/>
            <person name="Li D."/>
            <person name="Meiyalaghan S."/>
            <person name="Nieuwenhuizen N."/>
            <person name="Read N."/>
            <person name="Prakash R."/>
            <person name="Hunter D."/>
            <person name="Zhang H."/>
            <person name="McKenzie M."/>
            <person name="Knabel M."/>
            <person name="Harris A."/>
            <person name="Allan A.C."/>
            <person name="Gleave A."/>
            <person name="Chen A."/>
            <person name="Janssen B.J."/>
            <person name="Plunkett B."/>
            <person name="Ampomah-Dwamena C."/>
            <person name="Voogd C."/>
            <person name="Leif D."/>
            <person name="Lafferty D."/>
            <person name="Souleyre E.J.F."/>
            <person name="Varkonyi-Gasic E."/>
            <person name="Gambi F."/>
            <person name="Hanley J."/>
            <person name="Yao J.L."/>
            <person name="Cheung J."/>
            <person name="David K.M."/>
            <person name="Warren B."/>
            <person name="Marsh K."/>
            <person name="Snowden K.C."/>
            <person name="Lin-Wang K."/>
            <person name="Brian L."/>
            <person name="Martinez-Sanchez M."/>
            <person name="Wang M."/>
            <person name="Ileperuma N."/>
            <person name="Macnee N."/>
            <person name="Campin R."/>
            <person name="McAtee P."/>
            <person name="Drummond R.S.M."/>
            <person name="Espley R.V."/>
            <person name="Ireland H.S."/>
            <person name="Wu R."/>
            <person name="Atkinson R.G."/>
            <person name="Karunairetnam S."/>
            <person name="Bulley S."/>
            <person name="Chunkath S."/>
            <person name="Hanley Z."/>
            <person name="Storey R."/>
            <person name="Thrimawithana A.H."/>
            <person name="Thomson S."/>
            <person name="David C."/>
            <person name="Testolin R."/>
            <person name="Huang H."/>
            <person name="Hellens R.P."/>
            <person name="Schaffer R.J."/>
        </authorList>
    </citation>
    <scope>NUCLEOTIDE SEQUENCE [LARGE SCALE GENOMIC DNA]</scope>
    <source>
        <strain evidence="8">cv. Red5</strain>
    </source>
</reference>
<feature type="region of interest" description="Disordered" evidence="5">
    <location>
        <begin position="438"/>
        <end position="461"/>
    </location>
</feature>
<evidence type="ECO:0000313" key="8">
    <source>
        <dbReference type="Proteomes" id="UP000241394"/>
    </source>
</evidence>
<dbReference type="InterPro" id="IPR009057">
    <property type="entry name" value="Homeodomain-like_sf"/>
</dbReference>
<dbReference type="InterPro" id="IPR056067">
    <property type="entry name" value="DUF7650"/>
</dbReference>
<evidence type="ECO:0000256" key="3">
    <source>
        <dbReference type="ARBA" id="ARBA00023163"/>
    </source>
</evidence>
<keyword evidence="4" id="KW-0539">Nucleus</keyword>
<dbReference type="Pfam" id="PF24662">
    <property type="entry name" value="DUF7650"/>
    <property type="match status" value="1"/>
</dbReference>
<gene>
    <name evidence="7" type="ORF">CEY00_Acc27213</name>
</gene>
<sequence>MGSVQLNQNGDCIEDTSMEQLLSSDSSDYNVFGDPELLPRVGDQYQVEIPALMTESERFLYKKSPFEVEFAPSVPSDFLMGLSIPIMWIKGTESFGDSNEKSNKNRVLKSETNKETQMYSLDKDSKVKFEPVDVACGNGIGLGESENLALEQEMDRKMHKYPGEGYYLVPGSYGSLWSDIEEASFLLGLYIFGKNLVQVKKFIESKTMRDVQSFYYGKFYRSDKYRRWSDCRKMRSRRCVYGQRIFTGWRQQELSSRLFSRVSEECQNTLLEVSKTFGDGKMSLEEYVSTLKAIVGMNSLVEAVGIGKGKRDLTGITMEPLKSNHVVQIRPEVPSGKACSSLTPTEIIKFLTGDFRLSKARSNDLFWEAVWPRLLARGWHSEQPKDQSYAAGSKHCLVFLMPGVKKFSRRKLAKGDHYFDSITDVLSKVSSDPGLLELENEADESNRSKDENGWTNETKLDRGDLSDRRRHCYLQPRTPNHGTDLMKITVVDTSLAGGKTFKVRELRTLPNKVSKTSVSRSDSEESDEDSSESSSENSDCVDTMLFDREDTSKSKSTKTVSAIGTFFDEKDREIGDSKRVTKGLDSGTAFVKTYKELPKFCENKHPRKSPKCSRGMKQDDLDYLAPVTKRHRRLSACNRAETSHHILSFSQNPSLEQEKHIFSSETTDSSENNFYRMGSSQKWFSSTSSSKGSTIGSSEGISCDTNFGAHDKPHTRPLIDLNWPQVSPDFVENGEVSVGLRDMHEKEMNKPENSTAAEPFADVPFSEPNMNSRRHSTRNRPLTARALEALANGFLTTTRRRKNKEACPRQNSNSRPPRQARGGPEITESFTSGTVASQMVEVGNGACTDNSNTFGEFQVLSEGNEVCIGPQISAMGSFQL</sequence>
<evidence type="ECO:0000256" key="1">
    <source>
        <dbReference type="ARBA" id="ARBA00004123"/>
    </source>
</evidence>
<evidence type="ECO:0000256" key="4">
    <source>
        <dbReference type="ARBA" id="ARBA00023242"/>
    </source>
</evidence>
<accession>A0A2R6PJV8</accession>
<dbReference type="Gramene" id="PSR92615">
    <property type="protein sequence ID" value="PSR92615"/>
    <property type="gene ID" value="CEY00_Acc27213"/>
</dbReference>
<evidence type="ECO:0000256" key="2">
    <source>
        <dbReference type="ARBA" id="ARBA00023015"/>
    </source>
</evidence>
<evidence type="ECO:0000256" key="5">
    <source>
        <dbReference type="SAM" id="MobiDB-lite"/>
    </source>
</evidence>
<dbReference type="PROSITE" id="PS51293">
    <property type="entry name" value="SANT"/>
    <property type="match status" value="1"/>
</dbReference>
<dbReference type="PANTHER" id="PTHR13859:SF34">
    <property type="entry name" value="SANT DOMAIN-CONTAINING PROTEIN"/>
    <property type="match status" value="1"/>
</dbReference>
<dbReference type="SUPFAM" id="SSF46689">
    <property type="entry name" value="Homeodomain-like"/>
    <property type="match status" value="1"/>
</dbReference>
<dbReference type="InterPro" id="IPR057712">
    <property type="entry name" value="DUF7952"/>
</dbReference>
<dbReference type="AlphaFoldDB" id="A0A2R6PJV8"/>
<dbReference type="Proteomes" id="UP000241394">
    <property type="component" value="Chromosome LG24"/>
</dbReference>
<keyword evidence="8" id="KW-1185">Reference proteome</keyword>
<feature type="domain" description="SANT" evidence="6">
    <location>
        <begin position="172"/>
        <end position="224"/>
    </location>
</feature>
<comment type="caution">
    <text evidence="7">The sequence shown here is derived from an EMBL/GenBank/DDBJ whole genome shotgun (WGS) entry which is preliminary data.</text>
</comment>
<proteinExistence type="predicted"/>
<evidence type="ECO:0000313" key="7">
    <source>
        <dbReference type="EMBL" id="PSR92615.1"/>
    </source>
</evidence>
<reference evidence="7 8" key="1">
    <citation type="submission" date="2017-07" db="EMBL/GenBank/DDBJ databases">
        <title>An improved, manually edited Actinidia chinensis var. chinensis (kiwifruit) genome highlights the challenges associated with draft genomes and gene prediction in plants.</title>
        <authorList>
            <person name="Pilkington S."/>
            <person name="Crowhurst R."/>
            <person name="Hilario E."/>
            <person name="Nardozza S."/>
            <person name="Fraser L."/>
            <person name="Peng Y."/>
            <person name="Gunaseelan K."/>
            <person name="Simpson R."/>
            <person name="Tahir J."/>
            <person name="Deroles S."/>
            <person name="Templeton K."/>
            <person name="Luo Z."/>
            <person name="Davy M."/>
            <person name="Cheng C."/>
            <person name="Mcneilage M."/>
            <person name="Scaglione D."/>
            <person name="Liu Y."/>
            <person name="Zhang Q."/>
            <person name="Datson P."/>
            <person name="De Silva N."/>
            <person name="Gardiner S."/>
            <person name="Bassett H."/>
            <person name="Chagne D."/>
            <person name="Mccallum J."/>
            <person name="Dzierzon H."/>
            <person name="Deng C."/>
            <person name="Wang Y.-Y."/>
            <person name="Barron N."/>
            <person name="Manako K."/>
            <person name="Bowen J."/>
            <person name="Foster T."/>
            <person name="Erridge Z."/>
            <person name="Tiffin H."/>
            <person name="Waite C."/>
            <person name="Davies K."/>
            <person name="Grierson E."/>
            <person name="Laing W."/>
            <person name="Kirk R."/>
            <person name="Chen X."/>
            <person name="Wood M."/>
            <person name="Montefiori M."/>
            <person name="Brummell D."/>
            <person name="Schwinn K."/>
            <person name="Catanach A."/>
            <person name="Fullerton C."/>
            <person name="Li D."/>
            <person name="Meiyalaghan S."/>
            <person name="Nieuwenhuizen N."/>
            <person name="Read N."/>
            <person name="Prakash R."/>
            <person name="Hunter D."/>
            <person name="Zhang H."/>
            <person name="Mckenzie M."/>
            <person name="Knabel M."/>
            <person name="Harris A."/>
            <person name="Allan A."/>
            <person name="Chen A."/>
            <person name="Janssen B."/>
            <person name="Plunkett B."/>
            <person name="Dwamena C."/>
            <person name="Voogd C."/>
            <person name="Leif D."/>
            <person name="Lafferty D."/>
            <person name="Souleyre E."/>
            <person name="Varkonyi-Gasic E."/>
            <person name="Gambi F."/>
            <person name="Hanley J."/>
            <person name="Yao J.-L."/>
            <person name="Cheung J."/>
            <person name="David K."/>
            <person name="Warren B."/>
            <person name="Marsh K."/>
            <person name="Snowden K."/>
            <person name="Lin-Wang K."/>
            <person name="Brian L."/>
            <person name="Martinez-Sanchez M."/>
            <person name="Wang M."/>
            <person name="Ileperuma N."/>
            <person name="Macnee N."/>
            <person name="Campin R."/>
            <person name="Mcatee P."/>
            <person name="Drummond R."/>
            <person name="Espley R."/>
            <person name="Ireland H."/>
            <person name="Wu R."/>
            <person name="Atkinson R."/>
            <person name="Karunairetnam S."/>
            <person name="Bulley S."/>
            <person name="Chunkath S."/>
            <person name="Hanley Z."/>
            <person name="Storey R."/>
            <person name="Thrimawithana A."/>
            <person name="Thomson S."/>
            <person name="David C."/>
            <person name="Testolin R."/>
        </authorList>
    </citation>
    <scope>NUCLEOTIDE SEQUENCE [LARGE SCALE GENOMIC DNA]</scope>
    <source>
        <strain evidence="8">cv. Red5</strain>
        <tissue evidence="7">Young leaf</tissue>
    </source>
</reference>
<name>A0A2R6PJV8_ACTCC</name>
<dbReference type="GO" id="GO:0005634">
    <property type="term" value="C:nucleus"/>
    <property type="evidence" value="ECO:0007669"/>
    <property type="project" value="UniProtKB-SubCell"/>
</dbReference>
<dbReference type="STRING" id="1590841.A0A2R6PJV8"/>
<dbReference type="EMBL" id="NKQK01000024">
    <property type="protein sequence ID" value="PSR92615.1"/>
    <property type="molecule type" value="Genomic_DNA"/>
</dbReference>
<dbReference type="PANTHER" id="PTHR13859">
    <property type="entry name" value="ATROPHIN-RELATED"/>
    <property type="match status" value="1"/>
</dbReference>
<feature type="compositionally biased region" description="Basic and acidic residues" evidence="5">
    <location>
        <begin position="444"/>
        <end position="461"/>
    </location>
</feature>